<organism evidence="2 3">
    <name type="scientific">Prunus yedoensis var. nudiflora</name>
    <dbReference type="NCBI Taxonomy" id="2094558"/>
    <lineage>
        <taxon>Eukaryota</taxon>
        <taxon>Viridiplantae</taxon>
        <taxon>Streptophyta</taxon>
        <taxon>Embryophyta</taxon>
        <taxon>Tracheophyta</taxon>
        <taxon>Spermatophyta</taxon>
        <taxon>Magnoliopsida</taxon>
        <taxon>eudicotyledons</taxon>
        <taxon>Gunneridae</taxon>
        <taxon>Pentapetalae</taxon>
        <taxon>rosids</taxon>
        <taxon>fabids</taxon>
        <taxon>Rosales</taxon>
        <taxon>Rosaceae</taxon>
        <taxon>Amygdaloideae</taxon>
        <taxon>Amygdaleae</taxon>
        <taxon>Prunus</taxon>
    </lineage>
</organism>
<dbReference type="EMBL" id="PJQY01001515">
    <property type="protein sequence ID" value="PQQ01985.1"/>
    <property type="molecule type" value="Genomic_DNA"/>
</dbReference>
<evidence type="ECO:0000313" key="3">
    <source>
        <dbReference type="Proteomes" id="UP000250321"/>
    </source>
</evidence>
<gene>
    <name evidence="2" type="ORF">Pyn_36417</name>
</gene>
<keyword evidence="1" id="KW-0732">Signal</keyword>
<protein>
    <submittedName>
        <fullName evidence="2">Uncharacterized protein</fullName>
    </submittedName>
</protein>
<keyword evidence="3" id="KW-1185">Reference proteome</keyword>
<proteinExistence type="predicted"/>
<reference evidence="2 3" key="1">
    <citation type="submission" date="2018-02" db="EMBL/GenBank/DDBJ databases">
        <title>Draft genome of wild Prunus yedoensis var. nudiflora.</title>
        <authorList>
            <person name="Baek S."/>
            <person name="Kim J.-H."/>
            <person name="Choi K."/>
            <person name="Kim G.-B."/>
            <person name="Cho A."/>
            <person name="Jang H."/>
            <person name="Shin C.-H."/>
            <person name="Yu H.-J."/>
            <person name="Mun J.-H."/>
        </authorList>
    </citation>
    <scope>NUCLEOTIDE SEQUENCE [LARGE SCALE GENOMIC DNA]</scope>
    <source>
        <strain evidence="3">cv. Jeju island</strain>
        <tissue evidence="2">Leaf</tissue>
    </source>
</reference>
<dbReference type="AlphaFoldDB" id="A0A314Y279"/>
<feature type="signal peptide" evidence="1">
    <location>
        <begin position="1"/>
        <end position="20"/>
    </location>
</feature>
<feature type="chain" id="PRO_5016338214" evidence="1">
    <location>
        <begin position="21"/>
        <end position="96"/>
    </location>
</feature>
<name>A0A314Y279_PRUYE</name>
<dbReference type="Proteomes" id="UP000250321">
    <property type="component" value="Unassembled WGS sequence"/>
</dbReference>
<accession>A0A314Y279</accession>
<evidence type="ECO:0000256" key="1">
    <source>
        <dbReference type="SAM" id="SignalP"/>
    </source>
</evidence>
<sequence>MAPLNLGSWALRRHWGAWLAIPCLVGCNYDKQMLSLNWWDLLKGEVEVNMVSTEAPNFTVENGFLVRDFQVKPVSGRAEHISVEGGEAELSTYLLR</sequence>
<evidence type="ECO:0000313" key="2">
    <source>
        <dbReference type="EMBL" id="PQQ01985.1"/>
    </source>
</evidence>
<comment type="caution">
    <text evidence="2">The sequence shown here is derived from an EMBL/GenBank/DDBJ whole genome shotgun (WGS) entry which is preliminary data.</text>
</comment>